<protein>
    <submittedName>
        <fullName evidence="2">Uncharacterized protein</fullName>
    </submittedName>
</protein>
<evidence type="ECO:0000313" key="2">
    <source>
        <dbReference type="EMBL" id="MCI74505.1"/>
    </source>
</evidence>
<comment type="caution">
    <text evidence="2">The sequence shown here is derived from an EMBL/GenBank/DDBJ whole genome shotgun (WGS) entry which is preliminary data.</text>
</comment>
<sequence>ASNKPQTLTIKKEPGATTRKRGSDSEASNAPKKLKAADTVVISIDDEV</sequence>
<reference evidence="2 3" key="1">
    <citation type="journal article" date="2018" name="Front. Plant Sci.">
        <title>Red Clover (Trifolium pratense) and Zigzag Clover (T. medium) - A Picture of Genomic Similarities and Differences.</title>
        <authorList>
            <person name="Dluhosova J."/>
            <person name="Istvanek J."/>
            <person name="Nedelnik J."/>
            <person name="Repkova J."/>
        </authorList>
    </citation>
    <scope>NUCLEOTIDE SEQUENCE [LARGE SCALE GENOMIC DNA]</scope>
    <source>
        <strain evidence="3">cv. 10/8</strain>
        <tissue evidence="2">Leaf</tissue>
    </source>
</reference>
<dbReference type="EMBL" id="LXQA010862315">
    <property type="protein sequence ID" value="MCI74505.1"/>
    <property type="molecule type" value="Genomic_DNA"/>
</dbReference>
<name>A0A392URV5_9FABA</name>
<evidence type="ECO:0000256" key="1">
    <source>
        <dbReference type="SAM" id="MobiDB-lite"/>
    </source>
</evidence>
<dbReference type="Proteomes" id="UP000265520">
    <property type="component" value="Unassembled WGS sequence"/>
</dbReference>
<accession>A0A392URV5</accession>
<organism evidence="2 3">
    <name type="scientific">Trifolium medium</name>
    <dbReference type="NCBI Taxonomy" id="97028"/>
    <lineage>
        <taxon>Eukaryota</taxon>
        <taxon>Viridiplantae</taxon>
        <taxon>Streptophyta</taxon>
        <taxon>Embryophyta</taxon>
        <taxon>Tracheophyta</taxon>
        <taxon>Spermatophyta</taxon>
        <taxon>Magnoliopsida</taxon>
        <taxon>eudicotyledons</taxon>
        <taxon>Gunneridae</taxon>
        <taxon>Pentapetalae</taxon>
        <taxon>rosids</taxon>
        <taxon>fabids</taxon>
        <taxon>Fabales</taxon>
        <taxon>Fabaceae</taxon>
        <taxon>Papilionoideae</taxon>
        <taxon>50 kb inversion clade</taxon>
        <taxon>NPAAA clade</taxon>
        <taxon>Hologalegina</taxon>
        <taxon>IRL clade</taxon>
        <taxon>Trifolieae</taxon>
        <taxon>Trifolium</taxon>
    </lineage>
</organism>
<feature type="region of interest" description="Disordered" evidence="1">
    <location>
        <begin position="1"/>
        <end position="36"/>
    </location>
</feature>
<dbReference type="AlphaFoldDB" id="A0A392URV5"/>
<feature type="non-terminal residue" evidence="2">
    <location>
        <position position="1"/>
    </location>
</feature>
<proteinExistence type="predicted"/>
<keyword evidence="3" id="KW-1185">Reference proteome</keyword>
<feature type="non-terminal residue" evidence="2">
    <location>
        <position position="48"/>
    </location>
</feature>
<evidence type="ECO:0000313" key="3">
    <source>
        <dbReference type="Proteomes" id="UP000265520"/>
    </source>
</evidence>